<evidence type="ECO:0000256" key="2">
    <source>
        <dbReference type="ARBA" id="ARBA00023125"/>
    </source>
</evidence>
<dbReference type="PANTHER" id="PTHR35807:SF2">
    <property type="entry name" value="TRANSCRIPTIONAL ACTIVATOR DOMAIN"/>
    <property type="match status" value="1"/>
</dbReference>
<dbReference type="Gene3D" id="3.40.50.2300">
    <property type="match status" value="1"/>
</dbReference>
<dbReference type="AlphaFoldDB" id="A0A1V4II57"/>
<keyword evidence="2" id="KW-0238">DNA-binding</keyword>
<feature type="domain" description="Response regulatory" evidence="5">
    <location>
        <begin position="3"/>
        <end position="117"/>
    </location>
</feature>
<organism evidence="6 7">
    <name type="scientific">Clostridium chromiireducens</name>
    <dbReference type="NCBI Taxonomy" id="225345"/>
    <lineage>
        <taxon>Bacteria</taxon>
        <taxon>Bacillati</taxon>
        <taxon>Bacillota</taxon>
        <taxon>Clostridia</taxon>
        <taxon>Eubacteriales</taxon>
        <taxon>Clostridiaceae</taxon>
        <taxon>Clostridium</taxon>
    </lineage>
</organism>
<dbReference type="GO" id="GO:0003677">
    <property type="term" value="F:DNA binding"/>
    <property type="evidence" value="ECO:0007669"/>
    <property type="project" value="UniProtKB-KW"/>
</dbReference>
<proteinExistence type="predicted"/>
<dbReference type="GO" id="GO:0000160">
    <property type="term" value="P:phosphorelay signal transduction system"/>
    <property type="evidence" value="ECO:0007669"/>
    <property type="project" value="InterPro"/>
</dbReference>
<keyword evidence="4" id="KW-0597">Phosphoprotein</keyword>
<dbReference type="InterPro" id="IPR001789">
    <property type="entry name" value="Sig_transdc_resp-reg_receiver"/>
</dbReference>
<sequence>MLSAVIVDDEIHVLNLLKMFLQKTEQVNVLETFHDSSIALKNIIDIKPDVVFLDIEMPEINGLELANCLLEQNDELMIVFVTGYNQYALEAFEVNALDYILKPVNSNRIQKCVSRLNKLKTPMNQEKTHMGKTKICCFGNFEVHGNNGVIKWPTRKVEEMFAYFIFHKDSNVECGELGEILWPEGEPDKIKANFDTSLFRLRKTIKENGLPIEISSKKRGKGVYRCYLHGLSSDVIEFKNAALKNVIVNKSNINRFEQICSLYRDDLFSKKDYGWCEGEREYLSRDYTKMLKNIAYFYLGEGLYENAMDKLLTAKRKSPFDEEVHLNILKIFAIQKNRALLVKSHEEFKLELFQEMGIEPHGETNEFFMKLLNEL</sequence>
<dbReference type="Pfam" id="PF03704">
    <property type="entry name" value="BTAD"/>
    <property type="match status" value="1"/>
</dbReference>
<dbReference type="SUPFAM" id="SSF48452">
    <property type="entry name" value="TPR-like"/>
    <property type="match status" value="1"/>
</dbReference>
<dbReference type="SUPFAM" id="SSF52172">
    <property type="entry name" value="CheY-like"/>
    <property type="match status" value="1"/>
</dbReference>
<dbReference type="Pfam" id="PF00072">
    <property type="entry name" value="Response_reg"/>
    <property type="match status" value="1"/>
</dbReference>
<gene>
    <name evidence="6" type="primary">yehT</name>
    <name evidence="6" type="ORF">CLCHR_33700</name>
</gene>
<dbReference type="Proteomes" id="UP000191056">
    <property type="component" value="Unassembled WGS sequence"/>
</dbReference>
<dbReference type="InterPro" id="IPR011006">
    <property type="entry name" value="CheY-like_superfamily"/>
</dbReference>
<dbReference type="SMART" id="SM00448">
    <property type="entry name" value="REC"/>
    <property type="match status" value="1"/>
</dbReference>
<dbReference type="EMBL" id="MZGT01000048">
    <property type="protein sequence ID" value="OPJ59692.1"/>
    <property type="molecule type" value="Genomic_DNA"/>
</dbReference>
<dbReference type="InterPro" id="IPR051677">
    <property type="entry name" value="AfsR-DnrI-RedD_regulator"/>
</dbReference>
<reference evidence="6 7" key="1">
    <citation type="submission" date="2017-03" db="EMBL/GenBank/DDBJ databases">
        <title>Genome sequence of Clostridium chromiireducens DSM 23318.</title>
        <authorList>
            <person name="Poehlein A."/>
            <person name="Daniel R."/>
        </authorList>
    </citation>
    <scope>NUCLEOTIDE SEQUENCE [LARGE SCALE GENOMIC DNA]</scope>
    <source>
        <strain evidence="6 7">DSM 23318</strain>
    </source>
</reference>
<dbReference type="Gene3D" id="1.25.40.10">
    <property type="entry name" value="Tetratricopeptide repeat domain"/>
    <property type="match status" value="1"/>
</dbReference>
<protein>
    <recommendedName>
        <fullName evidence="1">Stage 0 sporulation protein A homolog</fullName>
    </recommendedName>
</protein>
<dbReference type="Gene3D" id="1.10.10.10">
    <property type="entry name" value="Winged helix-like DNA-binding domain superfamily/Winged helix DNA-binding domain"/>
    <property type="match status" value="1"/>
</dbReference>
<dbReference type="InterPro" id="IPR016032">
    <property type="entry name" value="Sig_transdc_resp-reg_C-effctor"/>
</dbReference>
<evidence type="ECO:0000256" key="1">
    <source>
        <dbReference type="ARBA" id="ARBA00018672"/>
    </source>
</evidence>
<comment type="function">
    <text evidence="3">May play the central regulatory role in sporulation. It may be an element of the effector pathway responsible for the activation of sporulation genes in response to nutritional stress. Spo0A may act in concert with spo0H (a sigma factor) to control the expression of some genes that are critical to the sporulation process.</text>
</comment>
<dbReference type="GO" id="GO:0006355">
    <property type="term" value="P:regulation of DNA-templated transcription"/>
    <property type="evidence" value="ECO:0007669"/>
    <property type="project" value="InterPro"/>
</dbReference>
<evidence type="ECO:0000256" key="3">
    <source>
        <dbReference type="ARBA" id="ARBA00024867"/>
    </source>
</evidence>
<evidence type="ECO:0000256" key="4">
    <source>
        <dbReference type="PROSITE-ProRule" id="PRU00169"/>
    </source>
</evidence>
<dbReference type="InterPro" id="IPR036388">
    <property type="entry name" value="WH-like_DNA-bd_sf"/>
</dbReference>
<dbReference type="PROSITE" id="PS50110">
    <property type="entry name" value="RESPONSE_REGULATORY"/>
    <property type="match status" value="1"/>
</dbReference>
<accession>A0A1V4II57</accession>
<name>A0A1V4II57_9CLOT</name>
<dbReference type="InterPro" id="IPR011990">
    <property type="entry name" value="TPR-like_helical_dom_sf"/>
</dbReference>
<dbReference type="SUPFAM" id="SSF46894">
    <property type="entry name" value="C-terminal effector domain of the bipartite response regulators"/>
    <property type="match status" value="1"/>
</dbReference>
<dbReference type="InterPro" id="IPR005158">
    <property type="entry name" value="BTAD"/>
</dbReference>
<dbReference type="PANTHER" id="PTHR35807">
    <property type="entry name" value="TRANSCRIPTIONAL REGULATOR REDD-RELATED"/>
    <property type="match status" value="1"/>
</dbReference>
<dbReference type="RefSeq" id="WP_079440961.1">
    <property type="nucleotide sequence ID" value="NZ_MZGT01000048.1"/>
</dbReference>
<feature type="modified residue" description="4-aspartylphosphate" evidence="4">
    <location>
        <position position="54"/>
    </location>
</feature>
<evidence type="ECO:0000313" key="7">
    <source>
        <dbReference type="Proteomes" id="UP000191056"/>
    </source>
</evidence>
<dbReference type="STRING" id="225345.CLCHR_33700"/>
<dbReference type="OrthoDB" id="3190595at2"/>
<evidence type="ECO:0000313" key="6">
    <source>
        <dbReference type="EMBL" id="OPJ59692.1"/>
    </source>
</evidence>
<keyword evidence="7" id="KW-1185">Reference proteome</keyword>
<evidence type="ECO:0000259" key="5">
    <source>
        <dbReference type="PROSITE" id="PS50110"/>
    </source>
</evidence>
<comment type="caution">
    <text evidence="6">The sequence shown here is derived from an EMBL/GenBank/DDBJ whole genome shotgun (WGS) entry which is preliminary data.</text>
</comment>